<dbReference type="RefSeq" id="WP_109777706.1">
    <property type="nucleotide sequence ID" value="NZ_JYNX01000034.1"/>
</dbReference>
<feature type="domain" description="Methyltransferase" evidence="1">
    <location>
        <begin position="176"/>
        <end position="281"/>
    </location>
</feature>
<sequence length="347" mass="37474">MTLIDDAPRNGRTVPSFPLSDRGIPHPVAVATADFKAAMLTADKLIVSGRTTEDEVQVRVSAACDALSEQVRTHLRADEPGVEVIGAFVHGEAYPYLSLSALVDRSYTKPRGYAGDFLTLQMVYDDQPQGVRRLGPYVDRWFLGIPASCAVKNRRGLLRDIIVDTARARPGAPTAIMSLACGPAREIFDVFGEPDPPDVVATCLDIDDQALAYAGAIARSLDVTERVSFVQANVVKLALGHNTLGLADQDLVYSIGLIDYLSDGLVVRLLDWIHGVLRPGGTAVVGNFDVGNPDRAFMDHLLDWRLIHRSPADLEGLFAQSAFGDTPVEVRREATGINLFAAALRAA</sequence>
<gene>
    <name evidence="2" type="ORF">MCHUDSM44219_02364</name>
</gene>
<evidence type="ECO:0000313" key="2">
    <source>
        <dbReference type="EMBL" id="KMO80201.1"/>
    </source>
</evidence>
<dbReference type="InterPro" id="IPR041698">
    <property type="entry name" value="Methyltransf_25"/>
</dbReference>
<proteinExistence type="predicted"/>
<dbReference type="Gene3D" id="3.40.50.150">
    <property type="entry name" value="Vaccinia Virus protein VP39"/>
    <property type="match status" value="1"/>
</dbReference>
<dbReference type="Proteomes" id="UP000036176">
    <property type="component" value="Unassembled WGS sequence"/>
</dbReference>
<dbReference type="InterPro" id="IPR029063">
    <property type="entry name" value="SAM-dependent_MTases_sf"/>
</dbReference>
<dbReference type="PATRIC" id="fig|1800.3.peg.2370"/>
<dbReference type="SUPFAM" id="SSF53335">
    <property type="entry name" value="S-adenosyl-L-methionine-dependent methyltransferases"/>
    <property type="match status" value="1"/>
</dbReference>
<dbReference type="Pfam" id="PF13649">
    <property type="entry name" value="Methyltransf_25"/>
    <property type="match status" value="1"/>
</dbReference>
<accession>A0A0J6Z6H0</accession>
<evidence type="ECO:0000313" key="3">
    <source>
        <dbReference type="Proteomes" id="UP000036176"/>
    </source>
</evidence>
<reference evidence="2 3" key="1">
    <citation type="journal article" date="2015" name="Genome Biol. Evol.">
        <title>Characterization of Three Mycobacterium spp. with Potential Use in Bioremediation by Genome Sequencing and Comparative Genomics.</title>
        <authorList>
            <person name="Das S."/>
            <person name="Pettersson B.M."/>
            <person name="Behra P.R."/>
            <person name="Ramesh M."/>
            <person name="Dasgupta S."/>
            <person name="Bhattacharya A."/>
            <person name="Kirsebom L.A."/>
        </authorList>
    </citation>
    <scope>NUCLEOTIDE SEQUENCE [LARGE SCALE GENOMIC DNA]</scope>
    <source>
        <strain evidence="2 3">DSM 44219</strain>
    </source>
</reference>
<dbReference type="OrthoDB" id="428497at2"/>
<dbReference type="AlphaFoldDB" id="A0A0J6Z6H0"/>
<comment type="caution">
    <text evidence="2">The sequence shown here is derived from an EMBL/GenBank/DDBJ whole genome shotgun (WGS) entry which is preliminary data.</text>
</comment>
<dbReference type="EMBL" id="JYNX01000034">
    <property type="protein sequence ID" value="KMO80201.1"/>
    <property type="molecule type" value="Genomic_DNA"/>
</dbReference>
<protein>
    <recommendedName>
        <fullName evidence="1">Methyltransferase domain-containing protein</fullName>
    </recommendedName>
</protein>
<name>A0A0J6Z6H0_MYCCU</name>
<keyword evidence="3" id="KW-1185">Reference proteome</keyword>
<organism evidence="2 3">
    <name type="scientific">Mycolicibacterium chubuense</name>
    <name type="common">Mycobacterium chubuense</name>
    <dbReference type="NCBI Taxonomy" id="1800"/>
    <lineage>
        <taxon>Bacteria</taxon>
        <taxon>Bacillati</taxon>
        <taxon>Actinomycetota</taxon>
        <taxon>Actinomycetes</taxon>
        <taxon>Mycobacteriales</taxon>
        <taxon>Mycobacteriaceae</taxon>
        <taxon>Mycolicibacterium</taxon>
    </lineage>
</organism>
<evidence type="ECO:0000259" key="1">
    <source>
        <dbReference type="Pfam" id="PF13649"/>
    </source>
</evidence>